<dbReference type="HAMAP" id="MF_00074">
    <property type="entry name" value="16SrRNA_methyltr_G"/>
    <property type="match status" value="1"/>
</dbReference>
<keyword evidence="2 6" id="KW-0698">rRNA processing</keyword>
<feature type="binding site" evidence="6">
    <location>
        <position position="145"/>
    </location>
    <ligand>
        <name>S-adenosyl-L-methionine</name>
        <dbReference type="ChEBI" id="CHEBI:59789"/>
    </ligand>
</feature>
<reference evidence="7" key="1">
    <citation type="submission" date="2020-09" db="EMBL/GenBank/DDBJ databases">
        <title>Pelobacter alkaliphilus sp. nov., a novel anaerobic arsenate-reducing bacterium from terrestrial mud volcano.</title>
        <authorList>
            <person name="Khomyakova M.A."/>
            <person name="Merkel A.Y."/>
            <person name="Slobodkin A.I."/>
        </authorList>
    </citation>
    <scope>NUCLEOTIDE SEQUENCE</scope>
    <source>
        <strain evidence="7">M08fum</strain>
    </source>
</reference>
<gene>
    <name evidence="6 7" type="primary">rsmG</name>
    <name evidence="7" type="ORF">ICT70_04275</name>
</gene>
<dbReference type="NCBIfam" id="TIGR00138">
    <property type="entry name" value="rsmG_gidB"/>
    <property type="match status" value="1"/>
</dbReference>
<dbReference type="RefSeq" id="WP_191154162.1">
    <property type="nucleotide sequence ID" value="NZ_JACWUN010000004.1"/>
</dbReference>
<dbReference type="CDD" id="cd02440">
    <property type="entry name" value="AdoMet_MTases"/>
    <property type="match status" value="1"/>
</dbReference>
<sequence length="218" mass="24152">MKKQMKQGAELLGIDSLSEELVECLLLFAEELLRWNARINLTSIRELDGVIEKHILDSLVVTGLLDKPSRILDMGSGGGIPAIPLALALPNQSFFSVDSVGKKINFQQHIKRLLGLKNLQIRCARIEELDSAGLEWNGFDVVLARALAHTNDLLKMALPLIGPAGIVIAMKGPEGEGELASIEDRWHRFYEIPETVVTYQLPFTGATRCLISVRRKDD</sequence>
<dbReference type="PANTHER" id="PTHR31760:SF0">
    <property type="entry name" value="S-ADENOSYL-L-METHIONINE-DEPENDENT METHYLTRANSFERASES SUPERFAMILY PROTEIN"/>
    <property type="match status" value="1"/>
</dbReference>
<evidence type="ECO:0000256" key="4">
    <source>
        <dbReference type="ARBA" id="ARBA00022679"/>
    </source>
</evidence>
<comment type="caution">
    <text evidence="7">The sequence shown here is derived from an EMBL/GenBank/DDBJ whole genome shotgun (WGS) entry which is preliminary data.</text>
</comment>
<dbReference type="InterPro" id="IPR003682">
    <property type="entry name" value="rRNA_ssu_MeTfrase_G"/>
</dbReference>
<protein>
    <recommendedName>
        <fullName evidence="6">Ribosomal RNA small subunit methyltransferase G</fullName>
        <ecNumber evidence="6">2.1.1.-</ecNumber>
    </recommendedName>
    <alternativeName>
        <fullName evidence="6">16S rRNA 7-methylguanosine methyltransferase</fullName>
        <shortName evidence="6">16S rRNA m7G methyltransferase</shortName>
    </alternativeName>
</protein>
<evidence type="ECO:0000256" key="3">
    <source>
        <dbReference type="ARBA" id="ARBA00022603"/>
    </source>
</evidence>
<comment type="function">
    <text evidence="6">Specifically methylates the N7 position of a guanine in 16S rRNA.</text>
</comment>
<accession>A0A8J6QNV5</accession>
<feature type="binding site" evidence="6">
    <location>
        <begin position="126"/>
        <end position="127"/>
    </location>
    <ligand>
        <name>S-adenosyl-L-methionine</name>
        <dbReference type="ChEBI" id="CHEBI:59789"/>
    </ligand>
</feature>
<dbReference type="Gene3D" id="3.40.50.150">
    <property type="entry name" value="Vaccinia Virus protein VP39"/>
    <property type="match status" value="1"/>
</dbReference>
<keyword evidence="8" id="KW-1185">Reference proteome</keyword>
<dbReference type="SUPFAM" id="SSF53335">
    <property type="entry name" value="S-adenosyl-L-methionine-dependent methyltransferases"/>
    <property type="match status" value="1"/>
</dbReference>
<comment type="caution">
    <text evidence="6">Lacks conserved residue(s) required for the propagation of feature annotation.</text>
</comment>
<evidence type="ECO:0000256" key="5">
    <source>
        <dbReference type="ARBA" id="ARBA00022691"/>
    </source>
</evidence>
<dbReference type="Proteomes" id="UP000632828">
    <property type="component" value="Unassembled WGS sequence"/>
</dbReference>
<comment type="similarity">
    <text evidence="6">Belongs to the methyltransferase superfamily. RNA methyltransferase RsmG family.</text>
</comment>
<dbReference type="Pfam" id="PF02527">
    <property type="entry name" value="GidB"/>
    <property type="match status" value="1"/>
</dbReference>
<evidence type="ECO:0000313" key="8">
    <source>
        <dbReference type="Proteomes" id="UP000632828"/>
    </source>
</evidence>
<evidence type="ECO:0000313" key="7">
    <source>
        <dbReference type="EMBL" id="MBD1399881.1"/>
    </source>
</evidence>
<proteinExistence type="inferred from homology"/>
<dbReference type="GO" id="GO:0070043">
    <property type="term" value="F:rRNA (guanine-N7-)-methyltransferase activity"/>
    <property type="evidence" value="ECO:0007669"/>
    <property type="project" value="UniProtKB-UniRule"/>
</dbReference>
<evidence type="ECO:0000256" key="2">
    <source>
        <dbReference type="ARBA" id="ARBA00022552"/>
    </source>
</evidence>
<dbReference type="PANTHER" id="PTHR31760">
    <property type="entry name" value="S-ADENOSYL-L-METHIONINE-DEPENDENT METHYLTRANSFERASES SUPERFAMILY PROTEIN"/>
    <property type="match status" value="1"/>
</dbReference>
<keyword evidence="1 6" id="KW-0963">Cytoplasm</keyword>
<dbReference type="EMBL" id="JACWUN010000004">
    <property type="protein sequence ID" value="MBD1399881.1"/>
    <property type="molecule type" value="Genomic_DNA"/>
</dbReference>
<keyword evidence="5 6" id="KW-0949">S-adenosyl-L-methionine</keyword>
<dbReference type="EC" id="2.1.1.-" evidence="6"/>
<dbReference type="GO" id="GO:0005829">
    <property type="term" value="C:cytosol"/>
    <property type="evidence" value="ECO:0007669"/>
    <property type="project" value="TreeGrafter"/>
</dbReference>
<keyword evidence="3 6" id="KW-0489">Methyltransferase</keyword>
<feature type="binding site" evidence="6">
    <location>
        <position position="75"/>
    </location>
    <ligand>
        <name>S-adenosyl-L-methionine</name>
        <dbReference type="ChEBI" id="CHEBI:59789"/>
    </ligand>
</feature>
<comment type="subcellular location">
    <subcellularLocation>
        <location evidence="6">Cytoplasm</location>
    </subcellularLocation>
</comment>
<organism evidence="7 8">
    <name type="scientific">Pelovirga terrestris</name>
    <dbReference type="NCBI Taxonomy" id="2771352"/>
    <lineage>
        <taxon>Bacteria</taxon>
        <taxon>Pseudomonadati</taxon>
        <taxon>Thermodesulfobacteriota</taxon>
        <taxon>Desulfuromonadia</taxon>
        <taxon>Geobacterales</taxon>
        <taxon>Geobacteraceae</taxon>
        <taxon>Pelovirga</taxon>
    </lineage>
</organism>
<name>A0A8J6QNV5_9BACT</name>
<evidence type="ECO:0000256" key="6">
    <source>
        <dbReference type="HAMAP-Rule" id="MF_00074"/>
    </source>
</evidence>
<evidence type="ECO:0000256" key="1">
    <source>
        <dbReference type="ARBA" id="ARBA00022490"/>
    </source>
</evidence>
<dbReference type="InterPro" id="IPR029063">
    <property type="entry name" value="SAM-dependent_MTases_sf"/>
</dbReference>
<dbReference type="AlphaFoldDB" id="A0A8J6QNV5"/>
<dbReference type="PIRSF" id="PIRSF003078">
    <property type="entry name" value="GidB"/>
    <property type="match status" value="1"/>
</dbReference>
<keyword evidence="4 6" id="KW-0808">Transferase</keyword>